<name>A0ABX2DDJ9_9SPHI</name>
<feature type="signal peptide" evidence="1">
    <location>
        <begin position="1"/>
        <end position="22"/>
    </location>
</feature>
<proteinExistence type="predicted"/>
<evidence type="ECO:0000313" key="2">
    <source>
        <dbReference type="EMBL" id="NQX31356.1"/>
    </source>
</evidence>
<comment type="caution">
    <text evidence="2">The sequence shown here is derived from an EMBL/GenBank/DDBJ whole genome shotgun (WGS) entry which is preliminary data.</text>
</comment>
<feature type="chain" id="PRO_5046443360" description="CarboxypepD_reg-like domain-containing protein" evidence="1">
    <location>
        <begin position="23"/>
        <end position="235"/>
    </location>
</feature>
<reference evidence="2 3" key="1">
    <citation type="submission" date="2020-05" db="EMBL/GenBank/DDBJ databases">
        <title>Description of Pedobacter foliorum sp. nov.</title>
        <authorList>
            <person name="Qi S."/>
            <person name="Carlier A."/>
            <person name="Cnockaert M."/>
            <person name="Vandamme P."/>
        </authorList>
    </citation>
    <scope>NUCLEOTIDE SEQUENCE [LARGE SCALE GENOMIC DNA]</scope>
    <source>
        <strain evidence="2 3">LMG 31300</strain>
    </source>
</reference>
<organism evidence="2 3">
    <name type="scientific">Pedobacter boryungensis</name>
    <dbReference type="NCBI Taxonomy" id="869962"/>
    <lineage>
        <taxon>Bacteria</taxon>
        <taxon>Pseudomonadati</taxon>
        <taxon>Bacteroidota</taxon>
        <taxon>Sphingobacteriia</taxon>
        <taxon>Sphingobacteriales</taxon>
        <taxon>Sphingobacteriaceae</taxon>
        <taxon>Pedobacter</taxon>
    </lineage>
</organism>
<keyword evidence="3" id="KW-1185">Reference proteome</keyword>
<gene>
    <name evidence="2" type="ORF">HQN85_06450</name>
</gene>
<evidence type="ECO:0000313" key="3">
    <source>
        <dbReference type="Proteomes" id="UP000762110"/>
    </source>
</evidence>
<accession>A0ABX2DDJ9</accession>
<dbReference type="Proteomes" id="UP000762110">
    <property type="component" value="Unassembled WGS sequence"/>
</dbReference>
<evidence type="ECO:0000256" key="1">
    <source>
        <dbReference type="SAM" id="SignalP"/>
    </source>
</evidence>
<sequence>MRLARLSFFSILFLFSSVHVFAQQEFMLNGVLLENGTKIRIALGEINNKRNHYSVGSNDMGLFQIRAVVGDTLEIIKRGFNDVQVVVASTKDLVITLNRGNTLNEVVINGQSKKQILDDIKRDFKNKGSFYGGKPPFLSYLFTPLTAIYELFGRTPKNARRFNNMYVSELQNNQVDQLFNKSTINKNTGLEGKELENFMVNYRPDYEKAKNWTVYDATKWIKDSYKNYTDTLKKK</sequence>
<evidence type="ECO:0008006" key="4">
    <source>
        <dbReference type="Google" id="ProtNLM"/>
    </source>
</evidence>
<keyword evidence="1" id="KW-0732">Signal</keyword>
<dbReference type="RefSeq" id="WP_173270313.1">
    <property type="nucleotide sequence ID" value="NZ_JABMKV010000002.1"/>
</dbReference>
<protein>
    <recommendedName>
        <fullName evidence="4">CarboxypepD_reg-like domain-containing protein</fullName>
    </recommendedName>
</protein>
<dbReference type="EMBL" id="JABMKV010000002">
    <property type="protein sequence ID" value="NQX31356.1"/>
    <property type="molecule type" value="Genomic_DNA"/>
</dbReference>